<evidence type="ECO:0000256" key="6">
    <source>
        <dbReference type="SAM" id="Phobius"/>
    </source>
</evidence>
<dbReference type="EMBL" id="BTRK01000003">
    <property type="protein sequence ID" value="GMR41537.1"/>
    <property type="molecule type" value="Genomic_DNA"/>
</dbReference>
<sequence length="461" mass="53006">ASMAEEEAPVVANETDQDQPQQAGWSTILMGVARTFILFQLMGGIFRYFAGGGVGSHGNLTAAGNLFTPGLRFDLYAHLSPSENKELALREPPFWMRKSFSYDWEVEEETHSESMPTPAPLLSNQSLYLHVFIVKTGLSISPEDKNYAKSSLIHGCKQLNRHMKRRYRKTSNLLTGTTAKSEEEQRKAETMTHEILNFWHPNMTISLVIDQTPWTRGAVPEPMASAMRFGRDGRKYMPILYLNNYWNLIEDYQPINETVQQVNLTLTYAPLSLWKYQMYASQEMQKNWTLGLEMSDEKDQDSMKRALLETNPILMGVVAIVSVLHTVFEFLAFKNDIQFWKSRENFEGLSVRTVLWGIAQNVIVFLYVCDNDTNFMVKVSLFIGICIECWKVPKCFNVEVDHSSPIFGLIPRVSFGLSRSYGESETSEYDNMAFRYLRWVMYPLLVGYAIYSLVYEEQKGW</sequence>
<evidence type="ECO:0000256" key="3">
    <source>
        <dbReference type="ARBA" id="ARBA00022692"/>
    </source>
</evidence>
<keyword evidence="3 6" id="KW-0812">Transmembrane</keyword>
<feature type="transmembrane region" description="Helical" evidence="6">
    <location>
        <begin position="313"/>
        <end position="333"/>
    </location>
</feature>
<evidence type="ECO:0000313" key="8">
    <source>
        <dbReference type="Proteomes" id="UP001328107"/>
    </source>
</evidence>
<dbReference type="AlphaFoldDB" id="A0AAN5CF76"/>
<evidence type="ECO:0000256" key="4">
    <source>
        <dbReference type="ARBA" id="ARBA00022989"/>
    </source>
</evidence>
<reference evidence="8" key="1">
    <citation type="submission" date="2022-10" db="EMBL/GenBank/DDBJ databases">
        <title>Genome assembly of Pristionchus species.</title>
        <authorList>
            <person name="Yoshida K."/>
            <person name="Sommer R.J."/>
        </authorList>
    </citation>
    <scope>NUCLEOTIDE SEQUENCE [LARGE SCALE GENOMIC DNA]</scope>
    <source>
        <strain evidence="8">RS5460</strain>
    </source>
</reference>
<dbReference type="PANTHER" id="PTHR21347">
    <property type="entry name" value="CLEFT LIP AND PALATE ASSOCIATED TRANSMEMBRANE PROTEIN-RELATED"/>
    <property type="match status" value="1"/>
</dbReference>
<feature type="transmembrane region" description="Helical" evidence="6">
    <location>
        <begin position="436"/>
        <end position="455"/>
    </location>
</feature>
<evidence type="ECO:0000256" key="2">
    <source>
        <dbReference type="ARBA" id="ARBA00009310"/>
    </source>
</evidence>
<proteinExistence type="inferred from homology"/>
<protein>
    <submittedName>
        <fullName evidence="7">Uncharacterized protein</fullName>
    </submittedName>
</protein>
<dbReference type="Pfam" id="PF05602">
    <property type="entry name" value="CLPTM1"/>
    <property type="match status" value="1"/>
</dbReference>
<keyword evidence="5 6" id="KW-0472">Membrane</keyword>
<feature type="non-terminal residue" evidence="7">
    <location>
        <position position="1"/>
    </location>
</feature>
<accession>A0AAN5CF76</accession>
<dbReference type="Proteomes" id="UP001328107">
    <property type="component" value="Unassembled WGS sequence"/>
</dbReference>
<evidence type="ECO:0000256" key="5">
    <source>
        <dbReference type="ARBA" id="ARBA00023136"/>
    </source>
</evidence>
<evidence type="ECO:0000256" key="1">
    <source>
        <dbReference type="ARBA" id="ARBA00004141"/>
    </source>
</evidence>
<dbReference type="PANTHER" id="PTHR21347:SF14">
    <property type="entry name" value="LIPID SCRAMBLASE CLPTM1-RELATED"/>
    <property type="match status" value="1"/>
</dbReference>
<dbReference type="InterPro" id="IPR008429">
    <property type="entry name" value="CLPTM1"/>
</dbReference>
<comment type="subcellular location">
    <subcellularLocation>
        <location evidence="1">Membrane</location>
        <topology evidence="1">Multi-pass membrane protein</topology>
    </subcellularLocation>
</comment>
<name>A0AAN5CF76_9BILA</name>
<organism evidence="7 8">
    <name type="scientific">Pristionchus mayeri</name>
    <dbReference type="NCBI Taxonomy" id="1317129"/>
    <lineage>
        <taxon>Eukaryota</taxon>
        <taxon>Metazoa</taxon>
        <taxon>Ecdysozoa</taxon>
        <taxon>Nematoda</taxon>
        <taxon>Chromadorea</taxon>
        <taxon>Rhabditida</taxon>
        <taxon>Rhabditina</taxon>
        <taxon>Diplogasteromorpha</taxon>
        <taxon>Diplogasteroidea</taxon>
        <taxon>Neodiplogasteridae</taxon>
        <taxon>Pristionchus</taxon>
    </lineage>
</organism>
<dbReference type="GO" id="GO:0012505">
    <property type="term" value="C:endomembrane system"/>
    <property type="evidence" value="ECO:0007669"/>
    <property type="project" value="TreeGrafter"/>
</dbReference>
<keyword evidence="8" id="KW-1185">Reference proteome</keyword>
<dbReference type="GO" id="GO:0016020">
    <property type="term" value="C:membrane"/>
    <property type="evidence" value="ECO:0007669"/>
    <property type="project" value="UniProtKB-SubCell"/>
</dbReference>
<comment type="caution">
    <text evidence="7">The sequence shown here is derived from an EMBL/GenBank/DDBJ whole genome shotgun (WGS) entry which is preliminary data.</text>
</comment>
<feature type="non-terminal residue" evidence="7">
    <location>
        <position position="461"/>
    </location>
</feature>
<comment type="similarity">
    <text evidence="2">Belongs to the CLPTM1 family.</text>
</comment>
<gene>
    <name evidence="7" type="ORF">PMAYCL1PPCAC_11732</name>
</gene>
<keyword evidence="4 6" id="KW-1133">Transmembrane helix</keyword>
<evidence type="ECO:0000313" key="7">
    <source>
        <dbReference type="EMBL" id="GMR41537.1"/>
    </source>
</evidence>